<dbReference type="InterPro" id="IPR040161">
    <property type="entry name" value="FB224"/>
</dbReference>
<evidence type="ECO:0000259" key="1">
    <source>
        <dbReference type="SMART" id="SM00256"/>
    </source>
</evidence>
<protein>
    <submittedName>
        <fullName evidence="3">F-box domain-containing protein</fullName>
    </submittedName>
</protein>
<feature type="domain" description="F-box" evidence="1">
    <location>
        <begin position="158"/>
        <end position="197"/>
    </location>
</feature>
<evidence type="ECO:0000313" key="2">
    <source>
        <dbReference type="Proteomes" id="UP000095282"/>
    </source>
</evidence>
<accession>A0A1I7UDY1</accession>
<organism evidence="2 3">
    <name type="scientific">Caenorhabditis tropicalis</name>
    <dbReference type="NCBI Taxonomy" id="1561998"/>
    <lineage>
        <taxon>Eukaryota</taxon>
        <taxon>Metazoa</taxon>
        <taxon>Ecdysozoa</taxon>
        <taxon>Nematoda</taxon>
        <taxon>Chromadorea</taxon>
        <taxon>Rhabditida</taxon>
        <taxon>Rhabditina</taxon>
        <taxon>Rhabditomorpha</taxon>
        <taxon>Rhabditoidea</taxon>
        <taxon>Rhabditidae</taxon>
        <taxon>Peloderinae</taxon>
        <taxon>Caenorhabditis</taxon>
    </lineage>
</organism>
<dbReference type="SMART" id="SM00256">
    <property type="entry name" value="FBOX"/>
    <property type="match status" value="2"/>
</dbReference>
<name>A0A1I7UDY1_9PELO</name>
<dbReference type="Pfam" id="PF01827">
    <property type="entry name" value="FTH"/>
    <property type="match status" value="2"/>
</dbReference>
<dbReference type="GO" id="GO:0045087">
    <property type="term" value="P:innate immune response"/>
    <property type="evidence" value="ECO:0007669"/>
    <property type="project" value="TreeGrafter"/>
</dbReference>
<dbReference type="Proteomes" id="UP000095282">
    <property type="component" value="Unplaced"/>
</dbReference>
<proteinExistence type="predicted"/>
<dbReference type="STRING" id="1561998.A0A1I7UDY1"/>
<dbReference type="PANTHER" id="PTHR23015">
    <property type="entry name" value="UNCHARACTERIZED C.ELEGANS PROTEIN"/>
    <property type="match status" value="1"/>
</dbReference>
<evidence type="ECO:0000313" key="3">
    <source>
        <dbReference type="WBParaSite" id="Csp11.Scaffold629.g8355.t1"/>
    </source>
</evidence>
<dbReference type="WBParaSite" id="Csp11.Scaffold629.g8355.t1">
    <property type="protein sequence ID" value="Csp11.Scaffold629.g8355.t1"/>
    <property type="gene ID" value="Csp11.Scaffold629.g8355"/>
</dbReference>
<dbReference type="eggNOG" id="ENOG502TIFT">
    <property type="taxonomic scope" value="Eukaryota"/>
</dbReference>
<keyword evidence="2" id="KW-1185">Reference proteome</keyword>
<dbReference type="InterPro" id="IPR001810">
    <property type="entry name" value="F-box_dom"/>
</dbReference>
<dbReference type="Pfam" id="PF00646">
    <property type="entry name" value="F-box"/>
    <property type="match status" value="1"/>
</dbReference>
<sequence length="755" mass="89537">MPIGYNWFSRYPQDEMRNFIIEVHDEKIHFYFKDALTSRLVDYLVKCNRGCRLSVIFECIDLSTEILTSIKGMFNYPSVFSRIRLEYKRSNGFEKEQLVAFFEKQVIAFFKPPSLNKKQNPLKNPYIELITKDPSEDLAKRFNRLSLQNSRSLEGFANPLLMEMILKETDYFDVQRLRKVSRDIRSCIDYLKPDPQIEVYEIKQSIMNGYDGMPFAYTWVSTYPNDQLNDFFINVEDQKIQLIVTDSTERLYTLNYSIEYEKEGDSTFVRCERKGRRIEVEESMIDAFCEDYRMFLINHCTISDELELRDKSFKTNTNNRIFECMKSALESRKEKFKVKRILFEMFDQRQVIELLQYINPEILTKVHFYMSNFDDVIDYLVNWNRGCRLEVTFHCMGLSTEILTSIKRMLIYPSIFSRIEIKYENKNSFENEQLAAFFEPYKPIYHWECLEFELEDPSIIDNLAIQAAHLSVQDVRSLEVFANPLLMERIAEEIDYFDIQNLRKVSRDIRRCIDSLKPDPHIAGYKINIGKGKRAAFIEAVNQFNINTMHQKSIMDQFILRSEENVFKLTGDVLKSRDTPLRVKKLMFDKANEKEIMNILPYLDSVESIVNNYWEPDPLNLNLAEVSKLVQWRNALELEFFDCIIKNSIEELNLINFQQIDIRINSLTTDDVIYLKKNIPKSSNIEIFKIKFIDSLIDDSLYTLLPPFKRVLNIRSVWYSPMLNSNEFVHISLHEQKKIITLKRVNRDSVPEELL</sequence>
<dbReference type="PANTHER" id="PTHR23015:SF25">
    <property type="entry name" value="DUF38 DOMAIN-CONTAINING PROTEIN-RELATED"/>
    <property type="match status" value="1"/>
</dbReference>
<dbReference type="AlphaFoldDB" id="A0A1I7UDY1"/>
<dbReference type="InterPro" id="IPR002900">
    <property type="entry name" value="DUF38/FTH_CAE_spp"/>
</dbReference>
<reference evidence="3" key="1">
    <citation type="submission" date="2016-11" db="UniProtKB">
        <authorList>
            <consortium name="WormBaseParasite"/>
        </authorList>
    </citation>
    <scope>IDENTIFICATION</scope>
</reference>
<feature type="domain" description="F-box" evidence="1">
    <location>
        <begin position="483"/>
        <end position="522"/>
    </location>
</feature>